<gene>
    <name evidence="1" type="ORF">SAMN05660841_02927</name>
</gene>
<proteinExistence type="predicted"/>
<sequence>MKHIIFVDATNIGLFYFRAFIFENDQQEVCFGIFLDDHTSPLIWFEQTKENSVALHIDYNLAQLIRDHSQSDRKQRSINFKEFMRFVKDSERVASKMVFRGKHIEFLSKSLSLADIKRNYVNKAD</sequence>
<reference evidence="2" key="1">
    <citation type="submission" date="2017-02" db="EMBL/GenBank/DDBJ databases">
        <authorList>
            <person name="Varghese N."/>
            <person name="Submissions S."/>
        </authorList>
    </citation>
    <scope>NUCLEOTIDE SEQUENCE [LARGE SCALE GENOMIC DNA]</scope>
    <source>
        <strain evidence="2">DSM 24091</strain>
    </source>
</reference>
<evidence type="ECO:0000313" key="2">
    <source>
        <dbReference type="Proteomes" id="UP000190150"/>
    </source>
</evidence>
<dbReference type="AlphaFoldDB" id="A0A1T5EZL6"/>
<name>A0A1T5EZL6_9SPHI</name>
<organism evidence="1 2">
    <name type="scientific">Sphingobacterium nematocida</name>
    <dbReference type="NCBI Taxonomy" id="1513896"/>
    <lineage>
        <taxon>Bacteria</taxon>
        <taxon>Pseudomonadati</taxon>
        <taxon>Bacteroidota</taxon>
        <taxon>Sphingobacteriia</taxon>
        <taxon>Sphingobacteriales</taxon>
        <taxon>Sphingobacteriaceae</taxon>
        <taxon>Sphingobacterium</taxon>
    </lineage>
</organism>
<protein>
    <submittedName>
        <fullName evidence="1">Uncharacterized protein</fullName>
    </submittedName>
</protein>
<accession>A0A1T5EZL6</accession>
<dbReference type="STRING" id="1513896.SAMN05660841_02927"/>
<dbReference type="EMBL" id="FUZF01000013">
    <property type="protein sequence ID" value="SKB89373.1"/>
    <property type="molecule type" value="Genomic_DNA"/>
</dbReference>
<dbReference type="RefSeq" id="WP_079644048.1">
    <property type="nucleotide sequence ID" value="NZ_FUZF01000013.1"/>
</dbReference>
<evidence type="ECO:0000313" key="1">
    <source>
        <dbReference type="EMBL" id="SKB89373.1"/>
    </source>
</evidence>
<keyword evidence="2" id="KW-1185">Reference proteome</keyword>
<dbReference type="OrthoDB" id="709810at2"/>
<dbReference type="Proteomes" id="UP000190150">
    <property type="component" value="Unassembled WGS sequence"/>
</dbReference>